<gene>
    <name evidence="2" type="ORF">B0I18_10663</name>
</gene>
<evidence type="ECO:0000313" key="2">
    <source>
        <dbReference type="EMBL" id="PSK91053.1"/>
    </source>
</evidence>
<comment type="caution">
    <text evidence="2">The sequence shown here is derived from an EMBL/GenBank/DDBJ whole genome shotgun (WGS) entry which is preliminary data.</text>
</comment>
<reference evidence="2 3" key="1">
    <citation type="submission" date="2018-03" db="EMBL/GenBank/DDBJ databases">
        <title>Genomic Encyclopedia of Type Strains, Phase III (KMG-III): the genomes of soil and plant-associated and newly described type strains.</title>
        <authorList>
            <person name="Whitman W."/>
        </authorList>
    </citation>
    <scope>NUCLEOTIDE SEQUENCE [LARGE SCALE GENOMIC DNA]</scope>
    <source>
        <strain evidence="2 3">CGMCC 1.12700</strain>
    </source>
</reference>
<feature type="transmembrane region" description="Helical" evidence="1">
    <location>
        <begin position="56"/>
        <end position="75"/>
    </location>
</feature>
<protein>
    <submittedName>
        <fullName evidence="2">Uncharacterized protein</fullName>
    </submittedName>
</protein>
<sequence length="89" mass="9734">MAKKTLSEMSLEELQKSQASSKGIVIAFSLLWLIVICVFIYVGITRTGGLSGKLPAMLPVIGTAIPTMIPILIHNSNIRKEVKKRQSHS</sequence>
<keyword evidence="1" id="KW-0472">Membrane</keyword>
<keyword evidence="3" id="KW-1185">Reference proteome</keyword>
<dbReference type="AlphaFoldDB" id="A0A2P8D1F4"/>
<proteinExistence type="predicted"/>
<accession>A0A2P8D1F4</accession>
<evidence type="ECO:0000313" key="3">
    <source>
        <dbReference type="Proteomes" id="UP000240572"/>
    </source>
</evidence>
<dbReference type="RefSeq" id="WP_106523665.1">
    <property type="nucleotide sequence ID" value="NZ_PYGD01000006.1"/>
</dbReference>
<feature type="transmembrane region" description="Helical" evidence="1">
    <location>
        <begin position="24"/>
        <end position="44"/>
    </location>
</feature>
<keyword evidence="1" id="KW-1133">Transmembrane helix</keyword>
<dbReference type="EMBL" id="PYGD01000006">
    <property type="protein sequence ID" value="PSK91053.1"/>
    <property type="molecule type" value="Genomic_DNA"/>
</dbReference>
<name>A0A2P8D1F4_9BACT</name>
<dbReference type="Proteomes" id="UP000240572">
    <property type="component" value="Unassembled WGS sequence"/>
</dbReference>
<organism evidence="2 3">
    <name type="scientific">Taibaiella chishuiensis</name>
    <dbReference type="NCBI Taxonomy" id="1434707"/>
    <lineage>
        <taxon>Bacteria</taxon>
        <taxon>Pseudomonadati</taxon>
        <taxon>Bacteroidota</taxon>
        <taxon>Chitinophagia</taxon>
        <taxon>Chitinophagales</taxon>
        <taxon>Chitinophagaceae</taxon>
        <taxon>Taibaiella</taxon>
    </lineage>
</organism>
<evidence type="ECO:0000256" key="1">
    <source>
        <dbReference type="SAM" id="Phobius"/>
    </source>
</evidence>
<keyword evidence="1" id="KW-0812">Transmembrane</keyword>